<evidence type="ECO:0000259" key="6">
    <source>
        <dbReference type="SMART" id="SM00490"/>
    </source>
</evidence>
<keyword evidence="4" id="KW-0067">ATP-binding</keyword>
<comment type="caution">
    <text evidence="7">The sequence shown here is derived from an EMBL/GenBank/DDBJ whole genome shotgun (WGS) entry which is preliminary data.</text>
</comment>
<gene>
    <name evidence="7" type="ORF">Agub_g4260</name>
</gene>
<accession>A0AAD3HK59</accession>
<feature type="non-terminal residue" evidence="7">
    <location>
        <position position="543"/>
    </location>
</feature>
<dbReference type="InterPro" id="IPR055206">
    <property type="entry name" value="DEXQc_SUV3"/>
</dbReference>
<dbReference type="SUPFAM" id="SSF52540">
    <property type="entry name" value="P-loop containing nucleoside triphosphate hydrolases"/>
    <property type="match status" value="1"/>
</dbReference>
<protein>
    <recommendedName>
        <fullName evidence="6">Helicase C-terminal domain-containing protein</fullName>
    </recommendedName>
</protein>
<proteinExistence type="predicted"/>
<keyword evidence="2" id="KW-0378">Hydrolase</keyword>
<feature type="domain" description="Helicase C-terminal" evidence="6">
    <location>
        <begin position="235"/>
        <end position="429"/>
    </location>
</feature>
<dbReference type="GO" id="GO:0016787">
    <property type="term" value="F:hydrolase activity"/>
    <property type="evidence" value="ECO:0007669"/>
    <property type="project" value="UniProtKB-KW"/>
</dbReference>
<feature type="compositionally biased region" description="Gly residues" evidence="5">
    <location>
        <begin position="300"/>
        <end position="309"/>
    </location>
</feature>
<reference evidence="7 8" key="1">
    <citation type="journal article" date="2021" name="Sci. Rep.">
        <title>Genome sequencing of the multicellular alga Astrephomene provides insights into convergent evolution of germ-soma differentiation.</title>
        <authorList>
            <person name="Yamashita S."/>
            <person name="Yamamoto K."/>
            <person name="Matsuzaki R."/>
            <person name="Suzuki S."/>
            <person name="Yamaguchi H."/>
            <person name="Hirooka S."/>
            <person name="Minakuchi Y."/>
            <person name="Miyagishima S."/>
            <person name="Kawachi M."/>
            <person name="Toyoda A."/>
            <person name="Nozaki H."/>
        </authorList>
    </citation>
    <scope>NUCLEOTIDE SEQUENCE [LARGE SCALE GENOMIC DNA]</scope>
    <source>
        <strain evidence="7 8">NIES-4017</strain>
    </source>
</reference>
<feature type="compositionally biased region" description="Basic and acidic residues" evidence="5">
    <location>
        <begin position="48"/>
        <end position="60"/>
    </location>
</feature>
<dbReference type="PANTHER" id="PTHR12131">
    <property type="entry name" value="ATP-DEPENDENT RNA AND DNA HELICASE"/>
    <property type="match status" value="1"/>
</dbReference>
<feature type="compositionally biased region" description="Low complexity" evidence="5">
    <location>
        <begin position="61"/>
        <end position="77"/>
    </location>
</feature>
<evidence type="ECO:0000256" key="5">
    <source>
        <dbReference type="SAM" id="MobiDB-lite"/>
    </source>
</evidence>
<dbReference type="GO" id="GO:0005524">
    <property type="term" value="F:ATP binding"/>
    <property type="evidence" value="ECO:0007669"/>
    <property type="project" value="UniProtKB-KW"/>
</dbReference>
<feature type="region of interest" description="Disordered" evidence="5">
    <location>
        <begin position="41"/>
        <end position="103"/>
    </location>
</feature>
<organism evidence="7 8">
    <name type="scientific">Astrephomene gubernaculifera</name>
    <dbReference type="NCBI Taxonomy" id="47775"/>
    <lineage>
        <taxon>Eukaryota</taxon>
        <taxon>Viridiplantae</taxon>
        <taxon>Chlorophyta</taxon>
        <taxon>core chlorophytes</taxon>
        <taxon>Chlorophyceae</taxon>
        <taxon>CS clade</taxon>
        <taxon>Chlamydomonadales</taxon>
        <taxon>Astrephomenaceae</taxon>
        <taxon>Astrephomene</taxon>
    </lineage>
</organism>
<evidence type="ECO:0000256" key="1">
    <source>
        <dbReference type="ARBA" id="ARBA00022741"/>
    </source>
</evidence>
<dbReference type="PANTHER" id="PTHR12131:SF1">
    <property type="entry name" value="ATP-DEPENDENT RNA HELICASE SUPV3L1, MITOCHONDRIAL-RELATED"/>
    <property type="match status" value="1"/>
</dbReference>
<evidence type="ECO:0000256" key="3">
    <source>
        <dbReference type="ARBA" id="ARBA00022806"/>
    </source>
</evidence>
<dbReference type="GO" id="GO:0070478">
    <property type="term" value="P:nuclear-transcribed mRNA catabolic process, 3'-5' exonucleolytic nonsense-mediated decay"/>
    <property type="evidence" value="ECO:0007669"/>
    <property type="project" value="TreeGrafter"/>
</dbReference>
<evidence type="ECO:0000313" key="7">
    <source>
        <dbReference type="EMBL" id="GFR43340.1"/>
    </source>
</evidence>
<feature type="compositionally biased region" description="Low complexity" evidence="5">
    <location>
        <begin position="276"/>
        <end position="296"/>
    </location>
</feature>
<feature type="non-terminal residue" evidence="7">
    <location>
        <position position="1"/>
    </location>
</feature>
<dbReference type="Gene3D" id="1.20.272.40">
    <property type="match status" value="1"/>
</dbReference>
<evidence type="ECO:0000256" key="2">
    <source>
        <dbReference type="ARBA" id="ARBA00022801"/>
    </source>
</evidence>
<dbReference type="InterPro" id="IPR027417">
    <property type="entry name" value="P-loop_NTPase"/>
</dbReference>
<keyword evidence="3" id="KW-0347">Helicase</keyword>
<dbReference type="GO" id="GO:0004386">
    <property type="term" value="F:helicase activity"/>
    <property type="evidence" value="ECO:0007669"/>
    <property type="project" value="UniProtKB-KW"/>
</dbReference>
<dbReference type="EMBL" id="BMAR01000005">
    <property type="protein sequence ID" value="GFR43340.1"/>
    <property type="molecule type" value="Genomic_DNA"/>
</dbReference>
<dbReference type="Pfam" id="PF22527">
    <property type="entry name" value="DEXQc_Suv3"/>
    <property type="match status" value="2"/>
</dbReference>
<keyword evidence="8" id="KW-1185">Reference proteome</keyword>
<evidence type="ECO:0000313" key="8">
    <source>
        <dbReference type="Proteomes" id="UP001054857"/>
    </source>
</evidence>
<feature type="compositionally biased region" description="Low complexity" evidence="5">
    <location>
        <begin position="327"/>
        <end position="343"/>
    </location>
</feature>
<dbReference type="InterPro" id="IPR001650">
    <property type="entry name" value="Helicase_C-like"/>
</dbReference>
<name>A0AAD3HK59_9CHLO</name>
<feature type="compositionally biased region" description="Low complexity" evidence="5">
    <location>
        <begin position="350"/>
        <end position="368"/>
    </location>
</feature>
<dbReference type="InterPro" id="IPR050699">
    <property type="entry name" value="RNA-DNA_Helicase"/>
</dbReference>
<dbReference type="AlphaFoldDB" id="A0AAD3HK59"/>
<sequence>KAAPSGLYCGPLRLLACEVADRLAAEGVPCHLVTGQEVRPAFLPATRGDGKEEDGTRGPDHSSSSNNSDHNNRNSNHVRWRVEEEQQPQQQQQPQHSPRPARHTACTVEMADVQMLDASSLMTTTTHPQPPSSPSTSPHYLDVAVLDEIQMLGDRHRGWAWTRALLGVAAAEVHVAGDGAVLPVLRELVEQCGDELDVRHYHRLSPLVVQSEALGSLGAAAGGDCLVGFSRRSLHAMRREVVRRSGREASLVYGGLPPEARRQQAALFNEASVGPQQTQQQETAGGEQQQQQQQKEQGAHAGGGTGEGPMGRRNHQSPPQHAHGRSGSDSDSSSSSSGSDDTGSTGGAAAGAASDGSAGGASAAEGAQGAQGAGAGSRVLCASDAIGMGLNLNIRRVVFTSLQKYDGRIVRPLEASEVRQIAGRAGRFSSTHPTGYVTTLHPADLPALHRALGEAPQPVSRACLLPSSEHLVAYARLHPHRPLATSLLAFAAAAQLGPAYLYASYEGVYGIASALRHLEGRLEPEELILFSTAPADMDDPSVA</sequence>
<feature type="region of interest" description="Disordered" evidence="5">
    <location>
        <begin position="272"/>
        <end position="369"/>
    </location>
</feature>
<dbReference type="Gene3D" id="3.40.50.300">
    <property type="entry name" value="P-loop containing nucleotide triphosphate hydrolases"/>
    <property type="match status" value="2"/>
</dbReference>
<keyword evidence="1" id="KW-0547">Nucleotide-binding</keyword>
<dbReference type="SMART" id="SM00490">
    <property type="entry name" value="HELICc"/>
    <property type="match status" value="1"/>
</dbReference>
<dbReference type="GO" id="GO:0055087">
    <property type="term" value="C:Ski complex"/>
    <property type="evidence" value="ECO:0007669"/>
    <property type="project" value="TreeGrafter"/>
</dbReference>
<evidence type="ECO:0000256" key="4">
    <source>
        <dbReference type="ARBA" id="ARBA00022840"/>
    </source>
</evidence>
<dbReference type="Proteomes" id="UP001054857">
    <property type="component" value="Unassembled WGS sequence"/>
</dbReference>